<accession>A0A2A4G745</accession>
<dbReference type="AlphaFoldDB" id="A0A2A4G745"/>
<dbReference type="GO" id="GO:0070475">
    <property type="term" value="P:rRNA base methylation"/>
    <property type="evidence" value="ECO:0007669"/>
    <property type="project" value="TreeGrafter"/>
</dbReference>
<dbReference type="InterPro" id="IPR010286">
    <property type="entry name" value="METTL16/RlmF"/>
</dbReference>
<evidence type="ECO:0000256" key="3">
    <source>
        <dbReference type="ARBA" id="ARBA00022603"/>
    </source>
</evidence>
<comment type="similarity">
    <text evidence="6">Belongs to the methyltransferase superfamily. METTL16/RlmF family.</text>
</comment>
<comment type="function">
    <text evidence="6">Specifically methylates the adenine in position 1618 of 23S rRNA.</text>
</comment>
<keyword evidence="4 6" id="KW-0808">Transferase</keyword>
<evidence type="ECO:0000256" key="2">
    <source>
        <dbReference type="ARBA" id="ARBA00022552"/>
    </source>
</evidence>
<dbReference type="GO" id="GO:0005737">
    <property type="term" value="C:cytoplasm"/>
    <property type="evidence" value="ECO:0007669"/>
    <property type="project" value="UniProtKB-SubCell"/>
</dbReference>
<evidence type="ECO:0000256" key="5">
    <source>
        <dbReference type="ARBA" id="ARBA00022691"/>
    </source>
</evidence>
<dbReference type="PANTHER" id="PTHR13393:SF0">
    <property type="entry name" value="RNA N6-ADENOSINE-METHYLTRANSFERASE METTL16"/>
    <property type="match status" value="1"/>
</dbReference>
<dbReference type="HAMAP" id="MF_01848">
    <property type="entry name" value="23SrRNA_methyltr_F"/>
    <property type="match status" value="1"/>
</dbReference>
<evidence type="ECO:0000256" key="4">
    <source>
        <dbReference type="ARBA" id="ARBA00022679"/>
    </source>
</evidence>
<evidence type="ECO:0000256" key="1">
    <source>
        <dbReference type="ARBA" id="ARBA00022490"/>
    </source>
</evidence>
<dbReference type="GO" id="GO:0052907">
    <property type="term" value="F:23S rRNA (adenine(1618)-N(6))-methyltransferase activity"/>
    <property type="evidence" value="ECO:0007669"/>
    <property type="project" value="UniProtKB-EC"/>
</dbReference>
<keyword evidence="3 6" id="KW-0489">Methyltransferase</keyword>
<comment type="caution">
    <text evidence="7">The sequence shown here is derived from an EMBL/GenBank/DDBJ whole genome shotgun (WGS) entry which is preliminary data.</text>
</comment>
<evidence type="ECO:0000256" key="6">
    <source>
        <dbReference type="HAMAP-Rule" id="MF_01848"/>
    </source>
</evidence>
<proteinExistence type="inferred from homology"/>
<comment type="catalytic activity">
    <reaction evidence="6">
        <text>adenosine(1618) in 23S rRNA + S-adenosyl-L-methionine = N(6)-methyladenosine(1618) in 23S rRNA + S-adenosyl-L-homocysteine + H(+)</text>
        <dbReference type="Rhea" id="RHEA:16497"/>
        <dbReference type="Rhea" id="RHEA-COMP:10229"/>
        <dbReference type="Rhea" id="RHEA-COMP:10231"/>
        <dbReference type="ChEBI" id="CHEBI:15378"/>
        <dbReference type="ChEBI" id="CHEBI:57856"/>
        <dbReference type="ChEBI" id="CHEBI:59789"/>
        <dbReference type="ChEBI" id="CHEBI:74411"/>
        <dbReference type="ChEBI" id="CHEBI:74449"/>
        <dbReference type="EC" id="2.1.1.181"/>
    </reaction>
</comment>
<dbReference type="InterPro" id="IPR016909">
    <property type="entry name" value="rRNA_lsu_MeTfrase_F"/>
</dbReference>
<dbReference type="PANTHER" id="PTHR13393">
    <property type="entry name" value="SAM-DEPENDENT METHYLTRANSFERASE"/>
    <property type="match status" value="1"/>
</dbReference>
<dbReference type="Pfam" id="PF05971">
    <property type="entry name" value="Methyltransf_10"/>
    <property type="match status" value="1"/>
</dbReference>
<dbReference type="CDD" id="cd02440">
    <property type="entry name" value="AdoMet_MTases"/>
    <property type="match status" value="1"/>
</dbReference>
<keyword evidence="1 6" id="KW-0963">Cytoplasm</keyword>
<comment type="subcellular location">
    <subcellularLocation>
        <location evidence="6">Cytoplasm</location>
    </subcellularLocation>
</comment>
<dbReference type="SUPFAM" id="SSF53335">
    <property type="entry name" value="S-adenosyl-L-methionine-dependent methyltransferases"/>
    <property type="match status" value="1"/>
</dbReference>
<evidence type="ECO:0000313" key="8">
    <source>
        <dbReference type="Proteomes" id="UP000219559"/>
    </source>
</evidence>
<gene>
    <name evidence="6" type="primary">rlmF</name>
    <name evidence="7" type="ORF">B7P33_11040</name>
</gene>
<name>A0A2A4G745_9FLAO</name>
<protein>
    <recommendedName>
        <fullName evidence="6">Ribosomal RNA large subunit methyltransferase F</fullName>
        <ecNumber evidence="6">2.1.1.181</ecNumber>
    </recommendedName>
    <alternativeName>
        <fullName evidence="6">23S rRNA mA1618 methyltransferase</fullName>
    </alternativeName>
    <alternativeName>
        <fullName evidence="6">rRNA adenine N-6-methyltransferase</fullName>
    </alternativeName>
</protein>
<keyword evidence="8" id="KW-1185">Reference proteome</keyword>
<dbReference type="RefSeq" id="WP_097442514.1">
    <property type="nucleotide sequence ID" value="NZ_NBWU01000004.1"/>
</dbReference>
<dbReference type="PIRSF" id="PIRSF029038">
    <property type="entry name" value="Mtase_YbiN_prd"/>
    <property type="match status" value="1"/>
</dbReference>
<dbReference type="InterPro" id="IPR029063">
    <property type="entry name" value="SAM-dependent_MTases_sf"/>
</dbReference>
<reference evidence="7 8" key="1">
    <citation type="submission" date="2017-04" db="EMBL/GenBank/DDBJ databases">
        <title>A new member of the family Flavobacteriaceae isolated from ascidians.</title>
        <authorList>
            <person name="Chen L."/>
        </authorList>
    </citation>
    <scope>NUCLEOTIDE SEQUENCE [LARGE SCALE GENOMIC DNA]</scope>
    <source>
        <strain evidence="7 8">HQA918</strain>
    </source>
</reference>
<evidence type="ECO:0000313" key="7">
    <source>
        <dbReference type="EMBL" id="PCE63798.1"/>
    </source>
</evidence>
<dbReference type="Gene3D" id="3.40.50.150">
    <property type="entry name" value="Vaccinia Virus protein VP39"/>
    <property type="match status" value="1"/>
</dbReference>
<dbReference type="EC" id="2.1.1.181" evidence="6"/>
<keyword evidence="2 6" id="KW-0698">rRNA processing</keyword>
<dbReference type="NCBIfam" id="NF008725">
    <property type="entry name" value="PRK11727.1"/>
    <property type="match status" value="1"/>
</dbReference>
<organism evidence="7 8">
    <name type="scientific">Sediminicola luteus</name>
    <dbReference type="NCBI Taxonomy" id="319238"/>
    <lineage>
        <taxon>Bacteria</taxon>
        <taxon>Pseudomonadati</taxon>
        <taxon>Bacteroidota</taxon>
        <taxon>Flavobacteriia</taxon>
        <taxon>Flavobacteriales</taxon>
        <taxon>Flavobacteriaceae</taxon>
        <taxon>Sediminicola</taxon>
    </lineage>
</organism>
<keyword evidence="5 6" id="KW-0949">S-adenosyl-L-methionine</keyword>
<sequence>MSTKQKSTLKSRLHPRNLNRERYDLKALLQTEPSLADFVIPNRNGEDSIDFAQPKAVKTLNRALLKHYYGLEFWDFPDENLCPPIPGRADYLHYMADLLSQNNFGRIPKGDQIIGLDIGVGASAIYPILGVRSYDWQFIGSDIDPKSIASAQKIIEANSVLHSKIACRLQQNPKDVLFGILDKSEKVDFTLCNPPFHASVAEAQESARRKVKNLSGKKEQNPTLNFAGVHHELIYEGGEYKFIRNLVRESSKFAQNCLWFSTLVSKQSNVKGVTKYMDKFKVSSVKVIPMGTGNKATRIVAWSFLTEAQQKDWQKSRWK</sequence>
<dbReference type="Proteomes" id="UP000219559">
    <property type="component" value="Unassembled WGS sequence"/>
</dbReference>
<dbReference type="EMBL" id="NBWU01000004">
    <property type="protein sequence ID" value="PCE63798.1"/>
    <property type="molecule type" value="Genomic_DNA"/>
</dbReference>
<dbReference type="OrthoDB" id="1115728at2"/>